<feature type="compositionally biased region" description="Polar residues" evidence="1">
    <location>
        <begin position="724"/>
        <end position="773"/>
    </location>
</feature>
<feature type="region of interest" description="Disordered" evidence="1">
    <location>
        <begin position="538"/>
        <end position="603"/>
    </location>
</feature>
<feature type="compositionally biased region" description="Low complexity" evidence="1">
    <location>
        <begin position="784"/>
        <end position="793"/>
    </location>
</feature>
<feature type="region of interest" description="Disordered" evidence="1">
    <location>
        <begin position="423"/>
        <end position="476"/>
    </location>
</feature>
<feature type="compositionally biased region" description="Polar residues" evidence="1">
    <location>
        <begin position="913"/>
        <end position="949"/>
    </location>
</feature>
<feature type="region of interest" description="Disordered" evidence="1">
    <location>
        <begin position="724"/>
        <end position="809"/>
    </location>
</feature>
<feature type="compositionally biased region" description="Low complexity" evidence="1">
    <location>
        <begin position="614"/>
        <end position="626"/>
    </location>
</feature>
<dbReference type="AlphaFoldDB" id="A0ABC8ZWX8"/>
<evidence type="ECO:0000313" key="3">
    <source>
        <dbReference type="Proteomes" id="UP001497457"/>
    </source>
</evidence>
<feature type="compositionally biased region" description="Polar residues" evidence="1">
    <location>
        <begin position="59"/>
        <end position="95"/>
    </location>
</feature>
<dbReference type="PANTHER" id="PTHR35116:SF6">
    <property type="entry name" value="OS02G0625900 PROTEIN"/>
    <property type="match status" value="1"/>
</dbReference>
<dbReference type="EMBL" id="OZ075112">
    <property type="protein sequence ID" value="CAL4968148.1"/>
    <property type="molecule type" value="Genomic_DNA"/>
</dbReference>
<name>A0ABC8ZWX8_9POAL</name>
<dbReference type="Proteomes" id="UP001497457">
    <property type="component" value="Chromosome 2b"/>
</dbReference>
<protein>
    <submittedName>
        <fullName evidence="2">Uncharacterized protein</fullName>
    </submittedName>
</protein>
<feature type="region of interest" description="Disordered" evidence="1">
    <location>
        <begin position="612"/>
        <end position="631"/>
    </location>
</feature>
<sequence length="1030" mass="114913">MTSKGSCKQHEFPIFNTELEEGEFRKDEPFVWKNLVNKDVVASVIKFSSSAQVAVEKGQVNTRQSTSPERGSHQGGNANTSVMQSKSSSIKGQPVNVRQSTSHRICSEKHCQSYSPSFHIRSKGRHEKRTQNCFSYHEYHHVLKKIKEVCSERHGKLLLHQNKDRKEFNISLKKLEFKFFQEHACSYRVHYERVIPTARYHRMKLPKLSFGILRKVFRKYMQSQLVKFVKQQINDRNKEKRIQERWTFEATAGYLKKYFDETSLTYSGFEIEKSNLHVYAYSEGEQQLKYLDMQSLTTEIEAIASSRELEESHTNKESDMFQPEPVLENLQSPLETIEGTEHGLSVDTPEESAIVDSMSSQSKYAPTMEFSEKLGPQVAISSPPQNEVENVERSCSGVVTDEALVPDKEVAADSENAPPVLREKRRCINPGDDALEGSCSRSQRKFPHESQLESVTENLQSPQEQNEGTEHGLSVDAPEETAIVGSMSSQSNYAPAMEFSENLGPQVAISSPPENEVENVERSCSRVVTDEALVPDKAVAADSENAPPVSREKRRCINSGDDALGGSCSRSQRKFPHESESNIHETALRHEEPQAERLSSGNVHQMERGDIAGSKEVSSSNTSSFSQVTEQQSTIATSSTLIQPSTQLQVYDPPCQTADHPSQPSGVNTCSVNTGFASHRALNAQQQSVNQMVTSSMVEHMPQSGLQSDQVTNEFRQLLMSPTNHTSSSAQVTEQQIASRSFSLSQHLRQQYGDQTCQTSAHQYQPSGSNNYSVRARLDSPRASNVQQQSNNQTTPGSTFGHDMPESRLQSDPLTLEMSRLLMLRDLMTKKHLSKRQQIISECQMEVAECKRKFDEQVHNLEMETLQKKKDIEILQDKICKQQILAETFQVLRKSSTGVASCSQRGTPRRTMSEPNEPSGQQVSRLPSSATTYQSPQPATQPSTNNFLRQPVMTTPQAIGNTLGSSGADLTHAPSGLVGAGIAYHAPPPHLRNFVNLLQPPEAAAASFDRRLQLGLGASIVNLSGYMDFS</sequence>
<feature type="compositionally biased region" description="Polar residues" evidence="1">
    <location>
        <begin position="896"/>
        <end position="906"/>
    </location>
</feature>
<feature type="region of interest" description="Disordered" evidence="1">
    <location>
        <begin position="896"/>
        <end position="949"/>
    </location>
</feature>
<feature type="region of interest" description="Disordered" evidence="1">
    <location>
        <begin position="55"/>
        <end position="95"/>
    </location>
</feature>
<accession>A0ABC8ZWX8</accession>
<dbReference type="Gene3D" id="6.10.250.1310">
    <property type="match status" value="1"/>
</dbReference>
<dbReference type="PANTHER" id="PTHR35116">
    <property type="entry name" value="HELICASE PROTEIN MOM1"/>
    <property type="match status" value="1"/>
</dbReference>
<organism evidence="2 3">
    <name type="scientific">Urochloa decumbens</name>
    <dbReference type="NCBI Taxonomy" id="240449"/>
    <lineage>
        <taxon>Eukaryota</taxon>
        <taxon>Viridiplantae</taxon>
        <taxon>Streptophyta</taxon>
        <taxon>Embryophyta</taxon>
        <taxon>Tracheophyta</taxon>
        <taxon>Spermatophyta</taxon>
        <taxon>Magnoliopsida</taxon>
        <taxon>Liliopsida</taxon>
        <taxon>Poales</taxon>
        <taxon>Poaceae</taxon>
        <taxon>PACMAD clade</taxon>
        <taxon>Panicoideae</taxon>
        <taxon>Panicodae</taxon>
        <taxon>Paniceae</taxon>
        <taxon>Melinidinae</taxon>
        <taxon>Urochloa</taxon>
    </lineage>
</organism>
<feature type="compositionally biased region" description="Basic and acidic residues" evidence="1">
    <location>
        <begin position="575"/>
        <end position="595"/>
    </location>
</feature>
<gene>
    <name evidence="2" type="ORF">URODEC1_LOCUS48850</name>
</gene>
<keyword evidence="3" id="KW-1185">Reference proteome</keyword>
<feature type="compositionally biased region" description="Polar residues" evidence="1">
    <location>
        <begin position="452"/>
        <end position="466"/>
    </location>
</feature>
<dbReference type="InterPro" id="IPR039322">
    <property type="entry name" value="MOM1"/>
</dbReference>
<proteinExistence type="predicted"/>
<reference evidence="2" key="1">
    <citation type="submission" date="2024-10" db="EMBL/GenBank/DDBJ databases">
        <authorList>
            <person name="Ryan C."/>
        </authorList>
    </citation>
    <scope>NUCLEOTIDE SEQUENCE [LARGE SCALE GENOMIC DNA]</scope>
</reference>
<evidence type="ECO:0000313" key="2">
    <source>
        <dbReference type="EMBL" id="CAL4968148.1"/>
    </source>
</evidence>
<evidence type="ECO:0000256" key="1">
    <source>
        <dbReference type="SAM" id="MobiDB-lite"/>
    </source>
</evidence>